<evidence type="ECO:0000256" key="2">
    <source>
        <dbReference type="ARBA" id="ARBA00022723"/>
    </source>
</evidence>
<dbReference type="GO" id="GO:0051539">
    <property type="term" value="F:4 iron, 4 sulfur cluster binding"/>
    <property type="evidence" value="ECO:0007669"/>
    <property type="project" value="UniProtKB-KW"/>
</dbReference>
<dbReference type="Proteomes" id="UP000254572">
    <property type="component" value="Unassembled WGS sequence"/>
</dbReference>
<name>A0A381E520_9GAMM</name>
<protein>
    <submittedName>
        <fullName evidence="6">3-methyladenine DNA glycosylase</fullName>
    </submittedName>
</protein>
<evidence type="ECO:0000259" key="5">
    <source>
        <dbReference type="SMART" id="SM00478"/>
    </source>
</evidence>
<keyword evidence="2" id="KW-0479">Metal-binding</keyword>
<dbReference type="PANTHER" id="PTHR10359:SF19">
    <property type="entry name" value="DNA REPAIR GLYCOSYLASE MJ1434-RELATED"/>
    <property type="match status" value="1"/>
</dbReference>
<dbReference type="GO" id="GO:0006284">
    <property type="term" value="P:base-excision repair"/>
    <property type="evidence" value="ECO:0007669"/>
    <property type="project" value="InterPro"/>
</dbReference>
<sequence>MNRTRIITTLERLRRHYGEQRWWCQENRLADWVSMILIQQTTQQNAEKALAGLADVLTPAALVALPLDALQARIRPAGFYKQKSVYIKELVQWFIDKGGDLAAFTGVPTAALLTELLTLKGVGQETADAMLLYIFERKVFIADRYALRLFQRLGLSTAGDYSTLRAECMPLLDDVSLHTAQEWHAVIDEHGKAFRKNPQLDESWLCPPASPA</sequence>
<keyword evidence="1" id="KW-0004">4Fe-4S</keyword>
<evidence type="ECO:0000313" key="7">
    <source>
        <dbReference type="Proteomes" id="UP000254572"/>
    </source>
</evidence>
<dbReference type="InterPro" id="IPR003265">
    <property type="entry name" value="HhH-GPD_domain"/>
</dbReference>
<dbReference type="PIRSF" id="PIRSF001435">
    <property type="entry name" value="Nth"/>
    <property type="match status" value="1"/>
</dbReference>
<dbReference type="CDD" id="cd00056">
    <property type="entry name" value="ENDO3c"/>
    <property type="match status" value="1"/>
</dbReference>
<dbReference type="GO" id="GO:0046872">
    <property type="term" value="F:metal ion binding"/>
    <property type="evidence" value="ECO:0007669"/>
    <property type="project" value="UniProtKB-KW"/>
</dbReference>
<keyword evidence="7" id="KW-1185">Reference proteome</keyword>
<dbReference type="AlphaFoldDB" id="A0A381E520"/>
<dbReference type="PANTHER" id="PTHR10359">
    <property type="entry name" value="A/G-SPECIFIC ADENINE GLYCOSYLASE/ENDONUCLEASE III"/>
    <property type="match status" value="1"/>
</dbReference>
<evidence type="ECO:0000256" key="3">
    <source>
        <dbReference type="ARBA" id="ARBA00023004"/>
    </source>
</evidence>
<dbReference type="Gene3D" id="1.10.1670.10">
    <property type="entry name" value="Helix-hairpin-Helix base-excision DNA repair enzymes (C-terminal)"/>
    <property type="match status" value="1"/>
</dbReference>
<feature type="domain" description="HhH-GPD" evidence="5">
    <location>
        <begin position="37"/>
        <end position="193"/>
    </location>
</feature>
<dbReference type="InterPro" id="IPR011257">
    <property type="entry name" value="DNA_glycosylase"/>
</dbReference>
<dbReference type="OrthoDB" id="9802365at2"/>
<keyword evidence="3" id="KW-0408">Iron</keyword>
<organism evidence="6 7">
    <name type="scientific">Cardiobacterium valvarum</name>
    <dbReference type="NCBI Taxonomy" id="194702"/>
    <lineage>
        <taxon>Bacteria</taxon>
        <taxon>Pseudomonadati</taxon>
        <taxon>Pseudomonadota</taxon>
        <taxon>Gammaproteobacteria</taxon>
        <taxon>Cardiobacteriales</taxon>
        <taxon>Cardiobacteriaceae</taxon>
        <taxon>Cardiobacterium</taxon>
    </lineage>
</organism>
<dbReference type="RefSeq" id="WP_115611298.1">
    <property type="nucleotide sequence ID" value="NZ_JBHLZC010000001.1"/>
</dbReference>
<accession>A0A381E520</accession>
<reference evidence="6 7" key="1">
    <citation type="submission" date="2018-06" db="EMBL/GenBank/DDBJ databases">
        <authorList>
            <consortium name="Pathogen Informatics"/>
            <person name="Doyle S."/>
        </authorList>
    </citation>
    <scope>NUCLEOTIDE SEQUENCE [LARGE SCALE GENOMIC DNA]</scope>
    <source>
        <strain evidence="6 7">NCTC13294</strain>
    </source>
</reference>
<gene>
    <name evidence="6" type="ORF">NCTC13294_00976</name>
</gene>
<dbReference type="EMBL" id="UFUW01000001">
    <property type="protein sequence ID" value="SUX21359.1"/>
    <property type="molecule type" value="Genomic_DNA"/>
</dbReference>
<dbReference type="Pfam" id="PF00730">
    <property type="entry name" value="HhH-GPD"/>
    <property type="match status" value="1"/>
</dbReference>
<dbReference type="SUPFAM" id="SSF48150">
    <property type="entry name" value="DNA-glycosylase"/>
    <property type="match status" value="1"/>
</dbReference>
<keyword evidence="4" id="KW-0411">Iron-sulfur</keyword>
<proteinExistence type="predicted"/>
<evidence type="ECO:0000313" key="6">
    <source>
        <dbReference type="EMBL" id="SUX21359.1"/>
    </source>
</evidence>
<evidence type="ECO:0000256" key="1">
    <source>
        <dbReference type="ARBA" id="ARBA00022485"/>
    </source>
</evidence>
<evidence type="ECO:0000256" key="4">
    <source>
        <dbReference type="ARBA" id="ARBA00023014"/>
    </source>
</evidence>
<dbReference type="SMART" id="SM00478">
    <property type="entry name" value="ENDO3c"/>
    <property type="match status" value="1"/>
</dbReference>
<dbReference type="InterPro" id="IPR023170">
    <property type="entry name" value="HhH_base_excis_C"/>
</dbReference>
<dbReference type="GO" id="GO:0003824">
    <property type="term" value="F:catalytic activity"/>
    <property type="evidence" value="ECO:0007669"/>
    <property type="project" value="InterPro"/>
</dbReference>
<dbReference type="Gene3D" id="1.10.340.30">
    <property type="entry name" value="Hypothetical protein, domain 2"/>
    <property type="match status" value="1"/>
</dbReference>